<keyword evidence="5" id="KW-1185">Reference proteome</keyword>
<reference evidence="4" key="1">
    <citation type="journal article" date="2020" name="Stud. Mycol.">
        <title>101 Dothideomycetes genomes: a test case for predicting lifestyles and emergence of pathogens.</title>
        <authorList>
            <person name="Haridas S."/>
            <person name="Albert R."/>
            <person name="Binder M."/>
            <person name="Bloem J."/>
            <person name="Labutti K."/>
            <person name="Salamov A."/>
            <person name="Andreopoulos B."/>
            <person name="Baker S."/>
            <person name="Barry K."/>
            <person name="Bills G."/>
            <person name="Bluhm B."/>
            <person name="Cannon C."/>
            <person name="Castanera R."/>
            <person name="Culley D."/>
            <person name="Daum C."/>
            <person name="Ezra D."/>
            <person name="Gonzalez J."/>
            <person name="Henrissat B."/>
            <person name="Kuo A."/>
            <person name="Liang C."/>
            <person name="Lipzen A."/>
            <person name="Lutzoni F."/>
            <person name="Magnuson J."/>
            <person name="Mondo S."/>
            <person name="Nolan M."/>
            <person name="Ohm R."/>
            <person name="Pangilinan J."/>
            <person name="Park H.-J."/>
            <person name="Ramirez L."/>
            <person name="Alfaro M."/>
            <person name="Sun H."/>
            <person name="Tritt A."/>
            <person name="Yoshinaga Y."/>
            <person name="Zwiers L.-H."/>
            <person name="Turgeon B."/>
            <person name="Goodwin S."/>
            <person name="Spatafora J."/>
            <person name="Crous P."/>
            <person name="Grigoriev I."/>
        </authorList>
    </citation>
    <scope>NUCLEOTIDE SEQUENCE</scope>
    <source>
        <strain evidence="4">CBS 260.36</strain>
    </source>
</reference>
<dbReference type="InterPro" id="IPR046464">
    <property type="entry name" value="SWI-SNF_Ssr4_C"/>
</dbReference>
<protein>
    <submittedName>
        <fullName evidence="4">DUF1750-domain-containing protein</fullName>
    </submittedName>
</protein>
<dbReference type="EMBL" id="ML996083">
    <property type="protein sequence ID" value="KAF2155061.1"/>
    <property type="molecule type" value="Genomic_DNA"/>
</dbReference>
<dbReference type="OrthoDB" id="5321006at2759"/>
<feature type="compositionally biased region" description="Low complexity" evidence="1">
    <location>
        <begin position="235"/>
        <end position="247"/>
    </location>
</feature>
<dbReference type="PANTHER" id="PTHR48125:SF12">
    <property type="entry name" value="AT HOOK TRANSCRIPTION FACTOR FAMILY-RELATED"/>
    <property type="match status" value="1"/>
</dbReference>
<dbReference type="GO" id="GO:0006338">
    <property type="term" value="P:chromatin remodeling"/>
    <property type="evidence" value="ECO:0007669"/>
    <property type="project" value="InterPro"/>
</dbReference>
<feature type="compositionally biased region" description="Low complexity" evidence="1">
    <location>
        <begin position="545"/>
        <end position="565"/>
    </location>
</feature>
<dbReference type="InterPro" id="IPR013859">
    <property type="entry name" value="Ssr4_N"/>
</dbReference>
<evidence type="ECO:0000259" key="2">
    <source>
        <dbReference type="Pfam" id="PF08549"/>
    </source>
</evidence>
<feature type="region of interest" description="Disordered" evidence="1">
    <location>
        <begin position="526"/>
        <end position="565"/>
    </location>
</feature>
<feature type="region of interest" description="Disordered" evidence="1">
    <location>
        <begin position="235"/>
        <end position="268"/>
    </location>
</feature>
<feature type="region of interest" description="Disordered" evidence="1">
    <location>
        <begin position="594"/>
        <end position="709"/>
    </location>
</feature>
<comment type="caution">
    <text evidence="4">The sequence shown here is derived from an EMBL/GenBank/DDBJ whole genome shotgun (WGS) entry which is preliminary data.</text>
</comment>
<feature type="domain" description="SWI/SNF and RSC complexes subunit Ssr4 N-terminal" evidence="2">
    <location>
        <begin position="2"/>
        <end position="206"/>
    </location>
</feature>
<dbReference type="PANTHER" id="PTHR48125">
    <property type="entry name" value="LP07818P1"/>
    <property type="match status" value="1"/>
</dbReference>
<evidence type="ECO:0000313" key="4">
    <source>
        <dbReference type="EMBL" id="KAF2155061.1"/>
    </source>
</evidence>
<accession>A0A9P4J5N8</accession>
<evidence type="ECO:0000313" key="5">
    <source>
        <dbReference type="Proteomes" id="UP000799439"/>
    </source>
</evidence>
<feature type="region of interest" description="Disordered" evidence="1">
    <location>
        <begin position="477"/>
        <end position="498"/>
    </location>
</feature>
<dbReference type="Pfam" id="PF08549">
    <property type="entry name" value="SWI-SNF_Ssr4_N"/>
    <property type="match status" value="1"/>
</dbReference>
<feature type="compositionally biased region" description="Low complexity" evidence="1">
    <location>
        <begin position="618"/>
        <end position="673"/>
    </location>
</feature>
<gene>
    <name evidence="4" type="ORF">K461DRAFT_291952</name>
</gene>
<name>A0A9P4J5N8_9PEZI</name>
<proteinExistence type="predicted"/>
<dbReference type="Pfam" id="PF20497">
    <property type="entry name" value="SWI-SNF_Ssr4_C"/>
    <property type="match status" value="1"/>
</dbReference>
<organism evidence="4 5">
    <name type="scientific">Myriangium duriaei CBS 260.36</name>
    <dbReference type="NCBI Taxonomy" id="1168546"/>
    <lineage>
        <taxon>Eukaryota</taxon>
        <taxon>Fungi</taxon>
        <taxon>Dikarya</taxon>
        <taxon>Ascomycota</taxon>
        <taxon>Pezizomycotina</taxon>
        <taxon>Dothideomycetes</taxon>
        <taxon>Dothideomycetidae</taxon>
        <taxon>Myriangiales</taxon>
        <taxon>Myriangiaceae</taxon>
        <taxon>Myriangium</taxon>
    </lineage>
</organism>
<evidence type="ECO:0000259" key="3">
    <source>
        <dbReference type="Pfam" id="PF20497"/>
    </source>
</evidence>
<evidence type="ECO:0000256" key="1">
    <source>
        <dbReference type="SAM" id="MobiDB-lite"/>
    </source>
</evidence>
<feature type="domain" description="SWI/SNF and RSC complexes subunit Ssr4 C-terminal" evidence="3">
    <location>
        <begin position="279"/>
        <end position="700"/>
    </location>
</feature>
<dbReference type="AlphaFoldDB" id="A0A9P4J5N8"/>
<dbReference type="Proteomes" id="UP000799439">
    <property type="component" value="Unassembled WGS sequence"/>
</dbReference>
<sequence>MQDPSNGIPKDLIQHVHLICTQRFPYAPRLQLNQAYQYLFEAPKLVKQHAAMSWQYLTAPPDGTLFLTWASPSVEQFPSDGYIWAGPEERMMSDIGGYTIEIAVQHAGFRPHIDTLTNHQRRRYRLVQKNPNVNAAPPDRNLWLVHYSPAEPTRTMPASQVAMSRLQQIQFQQRSFIESQGQLEHREFMLHDRERWPTLRFAGNGRGIQAVQGYPQRTPGAPPNAMPHMANQRFAPQQYQQQQSQAAVGPSPAKRQRTSVGGAAPAAAHPPLVEYHDIEAEEEYAFGDYLDTMNQREVSRARYMVHHEWMEEVFSSPYMTQQIAPAYLGFGLMGELSGLTKDIFETVSDAVQLYNNTEKITADKMQVGGSVPAEKVQDFEKRVSEYLDQGHAEIKKMKEEHARKVEEMRKGRTLSKAEKRLRNARWTTGEAGEPAILNGLVSGKGAKEDAEQIVQDVRTDLAKEIVTQPLVHVVDRGGLRERVEQQPEPPTVNDSGPSDFELQQRLLQQRQQQHMQPRALEGITGAAAQQSANIPHPQQAPTSNVPATSAPPQQQQQQHTTVPAQAVDTSAELAGFDPDEHMDTLDESNFELEGMDLDIGDGPDFNFGDDPLGGSGNGTPQQQAQQAIGTTTAPQPASTAASSAPAPTAATPAAEQPVAADDTTFDDFTAGIDFGTGGDDDVDLGDLGMDNSAFGDAFHQDTPQGEGEP</sequence>